<dbReference type="InterPro" id="IPR011049">
    <property type="entry name" value="Serralysin-like_metalloprot_C"/>
</dbReference>
<dbReference type="Pfam" id="PF20579">
    <property type="entry name" value="LapA"/>
    <property type="match status" value="2"/>
</dbReference>
<keyword evidence="4" id="KW-1185">Reference proteome</keyword>
<dbReference type="GO" id="GO:0005509">
    <property type="term" value="F:calcium ion binding"/>
    <property type="evidence" value="ECO:0007669"/>
    <property type="project" value="InterPro"/>
</dbReference>
<dbReference type="Gene3D" id="3.40.50.410">
    <property type="entry name" value="von Willebrand factor, type A domain"/>
    <property type="match status" value="1"/>
</dbReference>
<dbReference type="NCBIfam" id="TIGR03661">
    <property type="entry name" value="T1SS_VCA0849"/>
    <property type="match status" value="1"/>
</dbReference>
<evidence type="ECO:0000313" key="3">
    <source>
        <dbReference type="EMBL" id="KWV52509.1"/>
    </source>
</evidence>
<evidence type="ECO:0000313" key="4">
    <source>
        <dbReference type="Proteomes" id="UP000068164"/>
    </source>
</evidence>
<dbReference type="PANTHER" id="PTHR39431">
    <property type="entry name" value="FRPA/C-RELATED PROTEIN"/>
    <property type="match status" value="1"/>
</dbReference>
<sequence>EDVYSDASTRTATITGTSGGNFESLQVGTGSATASVSDTIDTVTATLTAGSPVFGAGGTTTITYTVTLTNSDNLAVAPKSDLTFTLETGQTVTIHANQSSASTDVTFAPGSISGTSVHNSISLISGGGQYEHLVPTGTIDTTVNSVPTGGGSVSLTLSEAALDTVLNGSSGGMPADLAAGAVTGSAPDSRGETAQATTGITFTATGETITIAFDNPTGSSWTAPTVDGLAPGYSVHWALSGAQLVGNLFSSTDTNLGAFVRLSLTNTSAAPGQSVTPTVTATLTDNLIDGVNKDAVTIGGIKVVATDASGDKVSGSVNLTITDDAAVAHNVTESTVAGSMSTVNVQLIVDVSYSMYSSYGGGVSNVPGGYTQDRIGLARYSMEQLLESNDQIKYVEIVKFGENASGTVWMTKADALAYIQNNANWNGSGGTNYDLGLQQAMSSYGTGAPVQADKNVVYFLSDGAPSGDGIASGADDGNHTNNSVTTGEWEAFINAKGIDSVYAIGIGGSINVANLEPVSYPNTDGSDGNTTEDTVILVGTSDVTGLLATLQGFLGNAQSVGGNVVIDGGVDASFGADGGHVQSIVVNGVTYSFTPGAIAGTGTVSESGTPAGAYQDHGSWIEIKTALGGTLTFYFTDVGTTHHAGDYSYLAPISNTGNESFAYTIVDGDGDTAGATLAISVTAPPNANPVITAPNNGTDTTNLFVAENTTAVTNVNATDADGNTLVYSIVQTAGTDYAKFAINSSTGVLTFISAPNYEAPGDVGGTAGDNVYVVTVQVSDGHGGVDTQTLNVTVTNANDAPIGSADNIYTNASNSGDGTTLSVQNAWLVANDTDADGQSLNVGSASSGTDVDNVNRGQSATSIRVDISRGNTGSFTYTATDGTTNSANTVVTVNRGSSDSVITGGAGNDILIGSGSTAATLDGGAGRDFVTGGSGNDTIVADASDYLLDGGAGSDTLRVDASFTSGSDAQIVNIENVKIDSSAAVVLDLSNQTENFTITGGTGANTIEAGSGNDVIVVAGDLTSADTIDGGAGNDTLTFTGSSSNTTALNGVTNVESITLGDATTSITTVNSLVAAGQTLTVDGAALALNHALTWNGAAETDGKFAISGGAGNDTITGGAGNDTITGGKGADTLTGGGGSDAFGFAAGDSNLSFTSLSGSKASISGYDVIKDFTPGTTGSADAITFSGGATVAAFATTTDSTYQLHTDATVKSHSISNGIISFGDANTFNSAVTLSSISDVAAVVQYLQNNDIGKTGSTIAFEATIDGKEHTYIFIQGSDDGSKNNTSNPNSSDVLIDLVGVNASSITVSGGQIKVSGSYDADPIVLDLDHNGIALTSQANGVQFDINADGHKDQIAWTAGTDGILAYDVDGNGKIDNGSEIFSPHFAGGSYVDGLAALTTLDSNHDRKIDAADAAFSKLTIWQDLNHNGITDSGELSSLADHSISSISLDASTSGTEINGQSILADGSYTLTDGSTGHFVEVAFDTTLGGSETGSNAYSLIGSDGDDILSGSGGIFTVSGGAGADTFVLDADALNDVKLADVITDYKASEGDTLDVSNLLDSLLGHQASEAEALASVKTTVGGADTVVSVNANGGWHDVAVLQNTTEAVKILYDDKHDATTAPHVG</sequence>
<organism evidence="3 4">
    <name type="scientific">Rhizobium altiplani</name>
    <dbReference type="NCBI Taxonomy" id="1864509"/>
    <lineage>
        <taxon>Bacteria</taxon>
        <taxon>Pseudomonadati</taxon>
        <taxon>Pseudomonadota</taxon>
        <taxon>Alphaproteobacteria</taxon>
        <taxon>Hyphomicrobiales</taxon>
        <taxon>Rhizobiaceae</taxon>
        <taxon>Rhizobium/Agrobacterium group</taxon>
        <taxon>Rhizobium</taxon>
    </lineage>
</organism>
<dbReference type="PROSITE" id="PS50234">
    <property type="entry name" value="VWFA"/>
    <property type="match status" value="1"/>
</dbReference>
<dbReference type="PANTHER" id="PTHR39431:SF1">
    <property type="entry name" value="FRPA_C-RELATED PROTEIN"/>
    <property type="match status" value="1"/>
</dbReference>
<accession>A0A109JP79</accession>
<dbReference type="InterPro" id="IPR002035">
    <property type="entry name" value="VWF_A"/>
</dbReference>
<dbReference type="Proteomes" id="UP000068164">
    <property type="component" value="Unassembled WGS sequence"/>
</dbReference>
<dbReference type="OrthoDB" id="6756629at2"/>
<protein>
    <recommendedName>
        <fullName evidence="5">VWFA domain-containing protein</fullName>
    </recommendedName>
</protein>
<reference evidence="3 4" key="1">
    <citation type="submission" date="2015-11" db="EMBL/GenBank/DDBJ databases">
        <title>Draft Genome Sequence of the Strain BR 10423 (Rhizobium sp.) isolated from nodules of Mimosa pudica.</title>
        <authorList>
            <person name="Barauna A.C."/>
            <person name="Zilli J.E."/>
            <person name="Simoes-Araujo J.L."/>
            <person name="Reis V.M."/>
            <person name="James E.K."/>
            <person name="Reis F.B.Jr."/>
            <person name="Rouws L.F."/>
            <person name="Passos S.R."/>
            <person name="Gois S.R."/>
        </authorList>
    </citation>
    <scope>NUCLEOTIDE SEQUENCE [LARGE SCALE GENOMIC DNA]</scope>
    <source>
        <strain evidence="3 4">BR10423</strain>
    </source>
</reference>
<dbReference type="InterPro" id="IPR001343">
    <property type="entry name" value="Hemolysn_Ca-bd"/>
</dbReference>
<dbReference type="SUPFAM" id="SSF53300">
    <property type="entry name" value="vWA-like"/>
    <property type="match status" value="1"/>
</dbReference>
<dbReference type="Gene3D" id="2.150.10.10">
    <property type="entry name" value="Serralysin-like metalloprotease, C-terminal"/>
    <property type="match status" value="3"/>
</dbReference>
<comment type="caution">
    <text evidence="3">The sequence shown here is derived from an EMBL/GenBank/DDBJ whole genome shotgun (WGS) entry which is preliminary data.</text>
</comment>
<dbReference type="PROSITE" id="PS50268">
    <property type="entry name" value="CADHERIN_2"/>
    <property type="match status" value="1"/>
</dbReference>
<dbReference type="SUPFAM" id="SSF51120">
    <property type="entry name" value="beta-Roll"/>
    <property type="match status" value="1"/>
</dbReference>
<dbReference type="GO" id="GO:0007156">
    <property type="term" value="P:homophilic cell adhesion via plasma membrane adhesion molecules"/>
    <property type="evidence" value="ECO:0007669"/>
    <property type="project" value="InterPro"/>
</dbReference>
<dbReference type="GO" id="GO:0016020">
    <property type="term" value="C:membrane"/>
    <property type="evidence" value="ECO:0007669"/>
    <property type="project" value="InterPro"/>
</dbReference>
<dbReference type="InterPro" id="IPR036465">
    <property type="entry name" value="vWFA_dom_sf"/>
</dbReference>
<gene>
    <name evidence="3" type="ORF">AS026_04755</name>
</gene>
<dbReference type="SUPFAM" id="SSF49313">
    <property type="entry name" value="Cadherin-like"/>
    <property type="match status" value="1"/>
</dbReference>
<dbReference type="Pfam" id="PF00353">
    <property type="entry name" value="HemolysinCabind"/>
    <property type="match status" value="6"/>
</dbReference>
<name>A0A109JP79_9HYPH</name>
<feature type="non-terminal residue" evidence="3">
    <location>
        <position position="1"/>
    </location>
</feature>
<dbReference type="EMBL" id="LNCD01000071">
    <property type="protein sequence ID" value="KWV52509.1"/>
    <property type="molecule type" value="Genomic_DNA"/>
</dbReference>
<dbReference type="CDD" id="cd11304">
    <property type="entry name" value="Cadherin_repeat"/>
    <property type="match status" value="1"/>
</dbReference>
<dbReference type="SMART" id="SM00112">
    <property type="entry name" value="CA"/>
    <property type="match status" value="1"/>
</dbReference>
<feature type="domain" description="Cadherin" evidence="2">
    <location>
        <begin position="697"/>
        <end position="803"/>
    </location>
</feature>
<dbReference type="CDD" id="cd00198">
    <property type="entry name" value="vWFA"/>
    <property type="match status" value="1"/>
</dbReference>
<dbReference type="InterPro" id="IPR018511">
    <property type="entry name" value="Hemolysin-typ_Ca-bd_CS"/>
</dbReference>
<dbReference type="PRINTS" id="PR00313">
    <property type="entry name" value="CABNDNGRPT"/>
</dbReference>
<dbReference type="InterPro" id="IPR019960">
    <property type="entry name" value="T1SS_VCA0849"/>
</dbReference>
<dbReference type="RefSeq" id="WP_062370567.1">
    <property type="nucleotide sequence ID" value="NZ_LNCD01000071.1"/>
</dbReference>
<dbReference type="PROSITE" id="PS00330">
    <property type="entry name" value="HEMOLYSIN_CALCIUM"/>
    <property type="match status" value="2"/>
</dbReference>
<dbReference type="InterPro" id="IPR046779">
    <property type="entry name" value="LapA_adhesin_dom"/>
</dbReference>
<evidence type="ECO:0000259" key="1">
    <source>
        <dbReference type="PROSITE" id="PS50234"/>
    </source>
</evidence>
<dbReference type="InterPro" id="IPR015919">
    <property type="entry name" value="Cadherin-like_sf"/>
</dbReference>
<dbReference type="InterPro" id="IPR002126">
    <property type="entry name" value="Cadherin-like_dom"/>
</dbReference>
<dbReference type="Pfam" id="PF17963">
    <property type="entry name" value="Big_9"/>
    <property type="match status" value="1"/>
</dbReference>
<dbReference type="Gene3D" id="2.60.40.60">
    <property type="entry name" value="Cadherins"/>
    <property type="match status" value="1"/>
</dbReference>
<feature type="domain" description="VWFA" evidence="1">
    <location>
        <begin position="344"/>
        <end position="550"/>
    </location>
</feature>
<evidence type="ECO:0008006" key="5">
    <source>
        <dbReference type="Google" id="ProtNLM"/>
    </source>
</evidence>
<evidence type="ECO:0000259" key="2">
    <source>
        <dbReference type="PROSITE" id="PS50268"/>
    </source>
</evidence>
<proteinExistence type="predicted"/>